<sequence length="238" mass="26720">MFTHHGDQRTQTHNLQVASLLAVVAGMVNITGFFALLRLTTNITGHFAYFMSDLFRGELREALVFLAYILSFFVGSLGSSFFIERGIRRKKGETVYYLPVLVETALLLLAGFFGGAATSEAPDLVACVLLLAMGWQNALVTRISNSMVRTTHLTGLFTDLGIELSQLFFYRHKDEQQRLRSSIRLRLQILVLFFGGGIFAAFLFKSLRMHTLLVAAMLLVAGLVYDRWKQRTSAQIKN</sequence>
<dbReference type="EMBL" id="JAACJS010000012">
    <property type="protein sequence ID" value="NCI50332.1"/>
    <property type="molecule type" value="Genomic_DNA"/>
</dbReference>
<feature type="transmembrane region" description="Helical" evidence="1">
    <location>
        <begin position="185"/>
        <end position="204"/>
    </location>
</feature>
<dbReference type="PANTHER" id="PTHR37314">
    <property type="entry name" value="SLR0142 PROTEIN"/>
    <property type="match status" value="1"/>
</dbReference>
<feature type="transmembrane region" description="Helical" evidence="1">
    <location>
        <begin position="210"/>
        <end position="228"/>
    </location>
</feature>
<keyword evidence="1" id="KW-1133">Transmembrane helix</keyword>
<evidence type="ECO:0000256" key="1">
    <source>
        <dbReference type="SAM" id="Phobius"/>
    </source>
</evidence>
<dbReference type="RefSeq" id="WP_161818634.1">
    <property type="nucleotide sequence ID" value="NZ_JAACJS010000012.1"/>
</dbReference>
<keyword evidence="1" id="KW-0812">Transmembrane</keyword>
<organism evidence="2 3">
    <name type="scientific">Sediminibacterium roseum</name>
    <dbReference type="NCBI Taxonomy" id="1978412"/>
    <lineage>
        <taxon>Bacteria</taxon>
        <taxon>Pseudomonadati</taxon>
        <taxon>Bacteroidota</taxon>
        <taxon>Chitinophagia</taxon>
        <taxon>Chitinophagales</taxon>
        <taxon>Chitinophagaceae</taxon>
        <taxon>Sediminibacterium</taxon>
    </lineage>
</organism>
<accession>A0ABW9ZVD1</accession>
<gene>
    <name evidence="2" type="ORF">GWC95_10395</name>
</gene>
<evidence type="ECO:0000313" key="2">
    <source>
        <dbReference type="EMBL" id="NCI50332.1"/>
    </source>
</evidence>
<feature type="transmembrane region" description="Helical" evidence="1">
    <location>
        <begin position="121"/>
        <end position="140"/>
    </location>
</feature>
<evidence type="ECO:0000313" key="3">
    <source>
        <dbReference type="Proteomes" id="UP000753802"/>
    </source>
</evidence>
<dbReference type="Pfam" id="PF06912">
    <property type="entry name" value="DUF1275"/>
    <property type="match status" value="1"/>
</dbReference>
<comment type="caution">
    <text evidence="2">The sequence shown here is derived from an EMBL/GenBank/DDBJ whole genome shotgun (WGS) entry which is preliminary data.</text>
</comment>
<feature type="transmembrane region" description="Helical" evidence="1">
    <location>
        <begin position="63"/>
        <end position="83"/>
    </location>
</feature>
<proteinExistence type="predicted"/>
<protein>
    <submittedName>
        <fullName evidence="2">DUF1275 domain-containing protein</fullName>
    </submittedName>
</protein>
<dbReference type="InterPro" id="IPR010699">
    <property type="entry name" value="DUF1275"/>
</dbReference>
<keyword evidence="3" id="KW-1185">Reference proteome</keyword>
<keyword evidence="1" id="KW-0472">Membrane</keyword>
<dbReference type="Proteomes" id="UP000753802">
    <property type="component" value="Unassembled WGS sequence"/>
</dbReference>
<name>A0ABW9ZVD1_9BACT</name>
<dbReference type="PANTHER" id="PTHR37314:SF4">
    <property type="entry name" value="UPF0700 TRANSMEMBRANE PROTEIN YOAK"/>
    <property type="match status" value="1"/>
</dbReference>
<reference evidence="2 3" key="1">
    <citation type="submission" date="2020-01" db="EMBL/GenBank/DDBJ databases">
        <title>Genome analysis.</title>
        <authorList>
            <person name="Wu S."/>
            <person name="Wang G."/>
        </authorList>
    </citation>
    <scope>NUCLEOTIDE SEQUENCE [LARGE SCALE GENOMIC DNA]</scope>
    <source>
        <strain evidence="2 3">SYL130</strain>
    </source>
</reference>
<feature type="transmembrane region" description="Helical" evidence="1">
    <location>
        <begin position="20"/>
        <end position="43"/>
    </location>
</feature>
<feature type="transmembrane region" description="Helical" evidence="1">
    <location>
        <begin position="95"/>
        <end position="115"/>
    </location>
</feature>